<dbReference type="GeneID" id="93028659"/>
<dbReference type="RefSeq" id="WP_203249539.1">
    <property type="nucleotide sequence ID" value="NZ_CABVPN010000016.1"/>
</dbReference>
<evidence type="ECO:0000259" key="1">
    <source>
        <dbReference type="Pfam" id="PF14423"/>
    </source>
</evidence>
<dbReference type="EMBL" id="CABVPN010000016">
    <property type="protein sequence ID" value="VWB75490.1"/>
    <property type="molecule type" value="Genomic_DNA"/>
</dbReference>
<dbReference type="InterPro" id="IPR025675">
    <property type="entry name" value="Imm5"/>
</dbReference>
<proteinExistence type="predicted"/>
<reference evidence="2 3" key="1">
    <citation type="submission" date="2019-09" db="EMBL/GenBank/DDBJ databases">
        <authorList>
            <person name="Depoorter E."/>
        </authorList>
    </citation>
    <scope>NUCLEOTIDE SEQUENCE [LARGE SCALE GENOMIC DNA]</scope>
    <source>
        <strain evidence="2">LMG 24065</strain>
    </source>
</reference>
<organism evidence="2 3">
    <name type="scientific">Burkholderia diffusa</name>
    <dbReference type="NCBI Taxonomy" id="488732"/>
    <lineage>
        <taxon>Bacteria</taxon>
        <taxon>Pseudomonadati</taxon>
        <taxon>Pseudomonadota</taxon>
        <taxon>Betaproteobacteria</taxon>
        <taxon>Burkholderiales</taxon>
        <taxon>Burkholderiaceae</taxon>
        <taxon>Burkholderia</taxon>
        <taxon>Burkholderia cepacia complex</taxon>
    </lineage>
</organism>
<gene>
    <name evidence="2" type="ORF">BDI24065_03587</name>
</gene>
<dbReference type="Proteomes" id="UP000494125">
    <property type="component" value="Unassembled WGS sequence"/>
</dbReference>
<sequence length="208" mass="23196">MTMPPRLTQELELALRCITQDGELPASSRKTILLVIEELSSKESHDAGYLRRARLAHICASKVLHVIRPYEDVLQSAQQNLEKGVAALLGKYDLKILRAENGEFHTKVIDLLENGEAAFCSVYAGMASFAAINTILFDTNFDIVGESEKQVPPDDWDASFYAALATSGSAVWENKGGIDARRMYWGWYLNVAIPYAWDVIRPLMTTDV</sequence>
<dbReference type="Pfam" id="PF14423">
    <property type="entry name" value="Imm5"/>
    <property type="match status" value="1"/>
</dbReference>
<keyword evidence="3" id="KW-1185">Reference proteome</keyword>
<accession>A0A6P2M693</accession>
<name>A0A6P2M693_9BURK</name>
<dbReference type="AlphaFoldDB" id="A0A6P2M693"/>
<evidence type="ECO:0000313" key="3">
    <source>
        <dbReference type="Proteomes" id="UP000494125"/>
    </source>
</evidence>
<evidence type="ECO:0000313" key="2">
    <source>
        <dbReference type="EMBL" id="VWB75490.1"/>
    </source>
</evidence>
<feature type="domain" description="Immunity protein Imm5" evidence="1">
    <location>
        <begin position="18"/>
        <end position="194"/>
    </location>
</feature>
<protein>
    <recommendedName>
        <fullName evidence="1">Immunity protein Imm5 domain-containing protein</fullName>
    </recommendedName>
</protein>